<evidence type="ECO:0000256" key="3">
    <source>
        <dbReference type="ARBA" id="ARBA00022692"/>
    </source>
</evidence>
<evidence type="ECO:0000256" key="7">
    <source>
        <dbReference type="SAM" id="MobiDB-lite"/>
    </source>
</evidence>
<evidence type="ECO:0000256" key="8">
    <source>
        <dbReference type="SAM" id="Phobius"/>
    </source>
</evidence>
<feature type="transmembrane region" description="Helical" evidence="8">
    <location>
        <begin position="285"/>
        <end position="307"/>
    </location>
</feature>
<dbReference type="PANTHER" id="PTHR22730:SF1">
    <property type="entry name" value="PROMININ-LIKE PROTEIN"/>
    <property type="match status" value="1"/>
</dbReference>
<feature type="compositionally biased region" description="Basic and acidic residues" evidence="7">
    <location>
        <begin position="1104"/>
        <end position="1113"/>
    </location>
</feature>
<feature type="compositionally biased region" description="Acidic residues" evidence="7">
    <location>
        <begin position="787"/>
        <end position="804"/>
    </location>
</feature>
<evidence type="ECO:0000313" key="9">
    <source>
        <dbReference type="Proteomes" id="UP001652661"/>
    </source>
</evidence>
<feature type="compositionally biased region" description="Basic and acidic residues" evidence="7">
    <location>
        <begin position="30"/>
        <end position="73"/>
    </location>
</feature>
<feature type="region of interest" description="Disordered" evidence="7">
    <location>
        <begin position="640"/>
        <end position="812"/>
    </location>
</feature>
<feature type="compositionally biased region" description="Basic and acidic residues" evidence="7">
    <location>
        <begin position="640"/>
        <end position="657"/>
    </location>
</feature>
<reference evidence="10" key="1">
    <citation type="submission" date="2025-08" db="UniProtKB">
        <authorList>
            <consortium name="RefSeq"/>
        </authorList>
    </citation>
    <scope>IDENTIFICATION</scope>
    <source>
        <strain evidence="10">14028-0561.14</strain>
        <tissue evidence="10">Whole fly</tissue>
    </source>
</reference>
<evidence type="ECO:0000256" key="6">
    <source>
        <dbReference type="ARBA" id="ARBA00023180"/>
    </source>
</evidence>
<dbReference type="PANTHER" id="PTHR22730">
    <property type="entry name" value="PROMININ PROM PROTEIN"/>
    <property type="match status" value="1"/>
</dbReference>
<feature type="compositionally biased region" description="Low complexity" evidence="7">
    <location>
        <begin position="770"/>
        <end position="785"/>
    </location>
</feature>
<name>A0ABM4GFN7_DROKI</name>
<feature type="compositionally biased region" description="Low complexity" evidence="7">
    <location>
        <begin position="730"/>
        <end position="750"/>
    </location>
</feature>
<feature type="compositionally biased region" description="Low complexity" evidence="7">
    <location>
        <begin position="706"/>
        <end position="724"/>
    </location>
</feature>
<comment type="similarity">
    <text evidence="2">Belongs to the prominin family.</text>
</comment>
<feature type="compositionally biased region" description="Low complexity" evidence="7">
    <location>
        <begin position="842"/>
        <end position="865"/>
    </location>
</feature>
<keyword evidence="3 8" id="KW-0812">Transmembrane</keyword>
<dbReference type="InterPro" id="IPR008795">
    <property type="entry name" value="Prominin"/>
</dbReference>
<proteinExistence type="inferred from homology"/>
<dbReference type="GeneID" id="121502269"/>
<feature type="region of interest" description="Disordered" evidence="7">
    <location>
        <begin position="30"/>
        <end position="144"/>
    </location>
</feature>
<feature type="compositionally biased region" description="Basic residues" evidence="7">
    <location>
        <begin position="1041"/>
        <end position="1068"/>
    </location>
</feature>
<feature type="transmembrane region" description="Helical" evidence="8">
    <location>
        <begin position="327"/>
        <end position="347"/>
    </location>
</feature>
<feature type="compositionally biased region" description="Basic residues" evidence="7">
    <location>
        <begin position="97"/>
        <end position="106"/>
    </location>
</feature>
<dbReference type="Pfam" id="PF05478">
    <property type="entry name" value="Prominin"/>
    <property type="match status" value="2"/>
</dbReference>
<feature type="transmembrane region" description="Helical" evidence="8">
    <location>
        <begin position="561"/>
        <end position="585"/>
    </location>
</feature>
<dbReference type="RefSeq" id="XP_070141526.1">
    <property type="nucleotide sequence ID" value="XM_070285425.1"/>
</dbReference>
<evidence type="ECO:0000256" key="2">
    <source>
        <dbReference type="ARBA" id="ARBA00006058"/>
    </source>
</evidence>
<evidence type="ECO:0000313" key="10">
    <source>
        <dbReference type="RefSeq" id="XP_070141526.1"/>
    </source>
</evidence>
<keyword evidence="5 8" id="KW-0472">Membrane</keyword>
<evidence type="ECO:0000256" key="1">
    <source>
        <dbReference type="ARBA" id="ARBA00004141"/>
    </source>
</evidence>
<feature type="compositionally biased region" description="Basic residues" evidence="7">
    <location>
        <begin position="74"/>
        <end position="89"/>
    </location>
</feature>
<feature type="transmembrane region" description="Helical" evidence="8">
    <location>
        <begin position="597"/>
        <end position="620"/>
    </location>
</feature>
<sequence>MGVLDTVAGMIPGMGQGPLHHYHHVDTIKTEHKHEHNHHHDDLHHDHYHDHDHDHDHEHDHEHYHDHDHDHHHDDHHHHHDDHHHHGHYHHDDYHGHQHHRYHHHDAHYNHGPYHHYDHHHHGHYHHDNHHHHGHHHHVDHHHHHYNPYRHYDHHFHRNPYYHHHYPINPFDPIFPFDPIYPFDPILYFDPIRPVDTNRTVDPIPPVEPIPPVDPIRPVHPARPVGPILGYSPVFYMPQSATNFLVSKYYRLPQSYISYNGQDIGINAEIDDWRDYLAMQDGLKLLIPLLLFLFLAMPIMGSLYCWFCGRCRNCRTGSKRKCYCCGILLAVAALLMFLFLFLAMVAASQLTKGLEKNGRCTQRSLHRSPRHLYDPNYKPFLERIEVPSDAGDHAEAIKDLIEVLKNLHAGRLILEEFRDELPIAKGLAIRFRDALRVVKQNLKEFLISHCNQQQCGDFYRDNEIRMLDEGCLHFDRIPSTEDLIKSINEIQASNFVNYPLMAAQQIATAYRNRTENQLVAVFKNLHKDASLVEHRVKKTRPAKAISRIPAAALRRKLGLSWYGSTLGMLLVLMILPILLLIALVVKLFSPNVGSGLLCAFLTAAFMLFSIPLVLVLFYLVHGFLTYNIFCSEYHQVPEKRIQFDDRPDDNRTDDNPRNYEPPNDSPPDDNPLDGGLPVLRSEDSLYPPGENPSDDNPPVLRSGATLSPLDDNPLDDNSLNDSPPIDNPLDDSPSNDNQLDDSPPYNNTPDNNPPDGNPLDDSPPDDNPLDDNSLNDSPPDNNPLDDNPPDDNPLDDNPLDDIPPDDNQPVLRFGDTLYLPYHNPLVLKSGDTFNQPDGNPLDDNSLNNSPPYNNPLDNNPPDDNPTVLRSGDTLQRCAGNEALCGDLGLKEFYVNTKRDIRAAAEDQELLRSKLFSYNSSEFTQYMCRELVPEPKPGPLPELISRLANLTRSVGSPPFLLNQTIRLQVTHKKLGQPLAAIIHRLLGKLKQLDHLLSGGNESFDTYMSRLLEKINQFQRRDFVDFVLDNRTKKSMKSLAQARHFHGHHGHHHHGHHHHGDHHHGHHHHGHHDDHHYYHYNHGDNQTEELHHDYEHHHQHYHHHHHDDNRTDQSEKLAPFPLHSYPYLRIAI</sequence>
<keyword evidence="9" id="KW-1185">Reference proteome</keyword>
<evidence type="ECO:0000256" key="4">
    <source>
        <dbReference type="ARBA" id="ARBA00022989"/>
    </source>
</evidence>
<keyword evidence="4 8" id="KW-1133">Transmembrane helix</keyword>
<keyword evidence="6" id="KW-0325">Glycoprotein</keyword>
<dbReference type="Proteomes" id="UP001652661">
    <property type="component" value="Chromosome 3L"/>
</dbReference>
<feature type="region of interest" description="Disordered" evidence="7">
    <location>
        <begin position="1041"/>
        <end position="1081"/>
    </location>
</feature>
<evidence type="ECO:0000256" key="5">
    <source>
        <dbReference type="ARBA" id="ARBA00023136"/>
    </source>
</evidence>
<feature type="region of interest" description="Disordered" evidence="7">
    <location>
        <begin position="1094"/>
        <end position="1114"/>
    </location>
</feature>
<comment type="subcellular location">
    <subcellularLocation>
        <location evidence="1">Membrane</location>
        <topology evidence="1">Multi-pass membrane protein</topology>
    </subcellularLocation>
</comment>
<feature type="region of interest" description="Disordered" evidence="7">
    <location>
        <begin position="829"/>
        <end position="866"/>
    </location>
</feature>
<accession>A0ABM4GFN7</accession>
<organism evidence="9 10">
    <name type="scientific">Drosophila kikkawai</name>
    <name type="common">Fruit fly</name>
    <dbReference type="NCBI Taxonomy" id="30033"/>
    <lineage>
        <taxon>Eukaryota</taxon>
        <taxon>Metazoa</taxon>
        <taxon>Ecdysozoa</taxon>
        <taxon>Arthropoda</taxon>
        <taxon>Hexapoda</taxon>
        <taxon>Insecta</taxon>
        <taxon>Pterygota</taxon>
        <taxon>Neoptera</taxon>
        <taxon>Endopterygota</taxon>
        <taxon>Diptera</taxon>
        <taxon>Brachycera</taxon>
        <taxon>Muscomorpha</taxon>
        <taxon>Ephydroidea</taxon>
        <taxon>Drosophilidae</taxon>
        <taxon>Drosophila</taxon>
        <taxon>Sophophora</taxon>
    </lineage>
</organism>
<feature type="compositionally biased region" description="Basic residues" evidence="7">
    <location>
        <begin position="113"/>
        <end position="144"/>
    </location>
</feature>
<protein>
    <submittedName>
        <fullName evidence="10">Uncharacterized protein isoform X3</fullName>
    </submittedName>
</protein>
<gene>
    <name evidence="10" type="primary">LOC121502269</name>
</gene>